<dbReference type="CDD" id="cd22584">
    <property type="entry name" value="Rcat_RBR_unk"/>
    <property type="match status" value="1"/>
</dbReference>
<dbReference type="EC" id="2.3.2.31" evidence="3"/>
<evidence type="ECO:0000259" key="12">
    <source>
        <dbReference type="PROSITE" id="PS50089"/>
    </source>
</evidence>
<dbReference type="EMBL" id="KL142373">
    <property type="protein sequence ID" value="KDR79183.1"/>
    <property type="molecule type" value="Genomic_DNA"/>
</dbReference>
<dbReference type="InterPro" id="IPR054694">
    <property type="entry name" value="Parkin-like_IBR"/>
</dbReference>
<sequence>MVLPPEESSSTGPSTSFSRSSAFECGICGDQLLAPEAMRIPVCQHTFCGECLRTYTSMKLREQRYPIACPSCLADGEVGGIEHEIIEKLNLQSKDMDKLMELQMSVHAVSLNCPSCKKSMHVDRQDYVANNILTCPLPPCQYKWCRDCEMEIGLLNTEHHCKNKKLDRLMRRKGWKYCPGCRTPIQKESGCNHMACGSPGCNVHFCYKCGDLIVDTSTGGNLGLAIGAHYTNCKQYEHRLVTLARGYCAVQ</sequence>
<keyword evidence="15" id="KW-1185">Reference proteome</keyword>
<evidence type="ECO:0000256" key="11">
    <source>
        <dbReference type="SAM" id="MobiDB-lite"/>
    </source>
</evidence>
<dbReference type="InterPro" id="IPR013083">
    <property type="entry name" value="Znf_RING/FYVE/PHD"/>
</dbReference>
<evidence type="ECO:0000256" key="4">
    <source>
        <dbReference type="ARBA" id="ARBA00022679"/>
    </source>
</evidence>
<feature type="compositionally biased region" description="Low complexity" evidence="11">
    <location>
        <begin position="8"/>
        <end position="20"/>
    </location>
</feature>
<evidence type="ECO:0000313" key="15">
    <source>
        <dbReference type="Proteomes" id="UP000027222"/>
    </source>
</evidence>
<dbReference type="PANTHER" id="PTHR11685">
    <property type="entry name" value="RBR FAMILY RING FINGER AND IBR DOMAIN-CONTAINING"/>
    <property type="match status" value="1"/>
</dbReference>
<evidence type="ECO:0000256" key="10">
    <source>
        <dbReference type="PROSITE-ProRule" id="PRU00175"/>
    </source>
</evidence>
<keyword evidence="8" id="KW-0833">Ubl conjugation pathway</keyword>
<evidence type="ECO:0000256" key="9">
    <source>
        <dbReference type="ARBA" id="ARBA00022833"/>
    </source>
</evidence>
<dbReference type="HOGENOM" id="CLU_022048_2_0_1"/>
<dbReference type="PROSITE" id="PS00518">
    <property type="entry name" value="ZF_RING_1"/>
    <property type="match status" value="1"/>
</dbReference>
<name>A0A067TJM9_GALM3</name>
<dbReference type="Pfam" id="PF13639">
    <property type="entry name" value="zf-RING_2"/>
    <property type="match status" value="1"/>
</dbReference>
<dbReference type="Gene3D" id="1.20.120.1750">
    <property type="match status" value="1"/>
</dbReference>
<dbReference type="PROSITE" id="PS50089">
    <property type="entry name" value="ZF_RING_2"/>
    <property type="match status" value="1"/>
</dbReference>
<keyword evidence="4" id="KW-0808">Transferase</keyword>
<keyword evidence="6" id="KW-0677">Repeat</keyword>
<comment type="pathway">
    <text evidence="2">Protein modification; protein ubiquitination.</text>
</comment>
<keyword evidence="5" id="KW-0479">Metal-binding</keyword>
<dbReference type="Gene3D" id="3.30.40.10">
    <property type="entry name" value="Zinc/RING finger domain, C3HC4 (zinc finger)"/>
    <property type="match status" value="1"/>
</dbReference>
<dbReference type="InterPro" id="IPR044066">
    <property type="entry name" value="TRIAD_supradom"/>
</dbReference>
<evidence type="ECO:0000256" key="8">
    <source>
        <dbReference type="ARBA" id="ARBA00022786"/>
    </source>
</evidence>
<dbReference type="InterPro" id="IPR017907">
    <property type="entry name" value="Znf_RING_CS"/>
</dbReference>
<keyword evidence="7 10" id="KW-0863">Zinc-finger</keyword>
<evidence type="ECO:0000259" key="13">
    <source>
        <dbReference type="PROSITE" id="PS51873"/>
    </source>
</evidence>
<dbReference type="PROSITE" id="PS51873">
    <property type="entry name" value="TRIAD"/>
    <property type="match status" value="1"/>
</dbReference>
<dbReference type="AlphaFoldDB" id="A0A067TJM9"/>
<dbReference type="GO" id="GO:0061630">
    <property type="term" value="F:ubiquitin protein ligase activity"/>
    <property type="evidence" value="ECO:0007669"/>
    <property type="project" value="UniProtKB-EC"/>
</dbReference>
<organism evidence="14 15">
    <name type="scientific">Galerina marginata (strain CBS 339.88)</name>
    <dbReference type="NCBI Taxonomy" id="685588"/>
    <lineage>
        <taxon>Eukaryota</taxon>
        <taxon>Fungi</taxon>
        <taxon>Dikarya</taxon>
        <taxon>Basidiomycota</taxon>
        <taxon>Agaricomycotina</taxon>
        <taxon>Agaricomycetes</taxon>
        <taxon>Agaricomycetidae</taxon>
        <taxon>Agaricales</taxon>
        <taxon>Agaricineae</taxon>
        <taxon>Strophariaceae</taxon>
        <taxon>Galerina</taxon>
    </lineage>
</organism>
<evidence type="ECO:0000256" key="1">
    <source>
        <dbReference type="ARBA" id="ARBA00001798"/>
    </source>
</evidence>
<feature type="region of interest" description="Disordered" evidence="11">
    <location>
        <begin position="1"/>
        <end position="20"/>
    </location>
</feature>
<dbReference type="Proteomes" id="UP000027222">
    <property type="component" value="Unassembled WGS sequence"/>
</dbReference>
<dbReference type="GO" id="GO:0008270">
    <property type="term" value="F:zinc ion binding"/>
    <property type="evidence" value="ECO:0007669"/>
    <property type="project" value="UniProtKB-KW"/>
</dbReference>
<evidence type="ECO:0000256" key="2">
    <source>
        <dbReference type="ARBA" id="ARBA00004906"/>
    </source>
</evidence>
<evidence type="ECO:0000256" key="7">
    <source>
        <dbReference type="ARBA" id="ARBA00022771"/>
    </source>
</evidence>
<dbReference type="Pfam" id="PF22605">
    <property type="entry name" value="IBR_2"/>
    <property type="match status" value="1"/>
</dbReference>
<evidence type="ECO:0000256" key="6">
    <source>
        <dbReference type="ARBA" id="ARBA00022737"/>
    </source>
</evidence>
<feature type="domain" description="RING-type" evidence="13">
    <location>
        <begin position="21"/>
        <end position="237"/>
    </location>
</feature>
<dbReference type="InterPro" id="IPR031127">
    <property type="entry name" value="E3_UB_ligase_RBR"/>
</dbReference>
<evidence type="ECO:0000256" key="5">
    <source>
        <dbReference type="ARBA" id="ARBA00022723"/>
    </source>
</evidence>
<reference evidence="15" key="1">
    <citation type="journal article" date="2014" name="Proc. Natl. Acad. Sci. U.S.A.">
        <title>Extensive sampling of basidiomycete genomes demonstrates inadequacy of the white-rot/brown-rot paradigm for wood decay fungi.</title>
        <authorList>
            <person name="Riley R."/>
            <person name="Salamov A.A."/>
            <person name="Brown D.W."/>
            <person name="Nagy L.G."/>
            <person name="Floudas D."/>
            <person name="Held B.W."/>
            <person name="Levasseur A."/>
            <person name="Lombard V."/>
            <person name="Morin E."/>
            <person name="Otillar R."/>
            <person name="Lindquist E.A."/>
            <person name="Sun H."/>
            <person name="LaButti K.M."/>
            <person name="Schmutz J."/>
            <person name="Jabbour D."/>
            <person name="Luo H."/>
            <person name="Baker S.E."/>
            <person name="Pisabarro A.G."/>
            <person name="Walton J.D."/>
            <person name="Blanchette R.A."/>
            <person name="Henrissat B."/>
            <person name="Martin F."/>
            <person name="Cullen D."/>
            <person name="Hibbett D.S."/>
            <person name="Grigoriev I.V."/>
        </authorList>
    </citation>
    <scope>NUCLEOTIDE SEQUENCE [LARGE SCALE GENOMIC DNA]</scope>
    <source>
        <strain evidence="15">CBS 339.88</strain>
    </source>
</reference>
<dbReference type="InterPro" id="IPR001841">
    <property type="entry name" value="Znf_RING"/>
</dbReference>
<dbReference type="SUPFAM" id="SSF57850">
    <property type="entry name" value="RING/U-box"/>
    <property type="match status" value="2"/>
</dbReference>
<dbReference type="STRING" id="685588.A0A067TJM9"/>
<proteinExistence type="predicted"/>
<gene>
    <name evidence="14" type="ORF">GALMADRAFT_63037</name>
</gene>
<dbReference type="SMART" id="SM00184">
    <property type="entry name" value="RING"/>
    <property type="match status" value="2"/>
</dbReference>
<evidence type="ECO:0000256" key="3">
    <source>
        <dbReference type="ARBA" id="ARBA00012251"/>
    </source>
</evidence>
<feature type="domain" description="RING-type" evidence="12">
    <location>
        <begin position="25"/>
        <end position="72"/>
    </location>
</feature>
<dbReference type="OrthoDB" id="1431934at2759"/>
<protein>
    <recommendedName>
        <fullName evidence="3">RBR-type E3 ubiquitin transferase</fullName>
        <ecNumber evidence="3">2.3.2.31</ecNumber>
    </recommendedName>
</protein>
<evidence type="ECO:0000313" key="14">
    <source>
        <dbReference type="EMBL" id="KDR79183.1"/>
    </source>
</evidence>
<comment type="catalytic activity">
    <reaction evidence="1">
        <text>[E2 ubiquitin-conjugating enzyme]-S-ubiquitinyl-L-cysteine + [acceptor protein]-L-lysine = [E2 ubiquitin-conjugating enzyme]-L-cysteine + [acceptor protein]-N(6)-ubiquitinyl-L-lysine.</text>
        <dbReference type="EC" id="2.3.2.31"/>
    </reaction>
</comment>
<keyword evidence="9" id="KW-0862">Zinc</keyword>
<accession>A0A067TJM9</accession>
<dbReference type="GO" id="GO:0016567">
    <property type="term" value="P:protein ubiquitination"/>
    <property type="evidence" value="ECO:0007669"/>
    <property type="project" value="InterPro"/>
</dbReference>